<dbReference type="STRING" id="933084.A0A067PH04"/>
<accession>A0A067PH04</accession>
<dbReference type="InterPro" id="IPR032675">
    <property type="entry name" value="LRR_dom_sf"/>
</dbReference>
<proteinExistence type="predicted"/>
<dbReference type="InParanoid" id="A0A067PH04"/>
<organism evidence="1 2">
    <name type="scientific">Jaapia argillacea MUCL 33604</name>
    <dbReference type="NCBI Taxonomy" id="933084"/>
    <lineage>
        <taxon>Eukaryota</taxon>
        <taxon>Fungi</taxon>
        <taxon>Dikarya</taxon>
        <taxon>Basidiomycota</taxon>
        <taxon>Agaricomycotina</taxon>
        <taxon>Agaricomycetes</taxon>
        <taxon>Agaricomycetidae</taxon>
        <taxon>Jaapiales</taxon>
        <taxon>Jaapiaceae</taxon>
        <taxon>Jaapia</taxon>
    </lineage>
</organism>
<dbReference type="SUPFAM" id="SSF52047">
    <property type="entry name" value="RNI-like"/>
    <property type="match status" value="1"/>
</dbReference>
<evidence type="ECO:0000313" key="1">
    <source>
        <dbReference type="EMBL" id="KDQ49751.1"/>
    </source>
</evidence>
<dbReference type="OrthoDB" id="3067012at2759"/>
<evidence type="ECO:0000313" key="2">
    <source>
        <dbReference type="Proteomes" id="UP000027265"/>
    </source>
</evidence>
<sequence>MSRAQDRVFGIAEVCREICWHIHAAGRHDITMVARCSRLLMEPALDVLWNEMLDVEPLLKLIPALEKIEAWDVGDAEYEYDYKFLYPPQTNDWSRFDFYGRRVRTLQYVHEGEIDCTVFHCLGRYRLTPMLPALRTLYWYHYLPELEFGPEFIAEVSPFITPLLRHISIGTSPGGPTDQEPPSDREAMVSFFHMLPYRTPLVEKIEIYGNMHDISFAFISRFQQLRVVNLSGLQLRKPYHERETLTALSTLPLLESVIALDVFGDKLVGISLRPGFPSLTHLSLDRAKPLGALILLKMISSRALKTLSISRMDRGSSEDVISCVAYLSNFSSTLEDICFHSQYEHSSLDVGMPIVEACLQLPRLRTFQLCPMRRQEWPTITQKQAEEMTEAWPRMRDLSLPCHITLHPLKALALRLHSLRSLSFGTLFVGGNVASAWMETPILSHGLLKVSIDRYSPNDKHLLVASILDRLFPRLQVGSCAGDQVIEAISILQAARADQEWRVQPTPRSNAGNGT</sequence>
<dbReference type="HOGENOM" id="CLU_021164_3_0_1"/>
<dbReference type="AlphaFoldDB" id="A0A067PH04"/>
<gene>
    <name evidence="1" type="ORF">JAAARDRAFT_63527</name>
</gene>
<name>A0A067PH04_9AGAM</name>
<dbReference type="Proteomes" id="UP000027265">
    <property type="component" value="Unassembled WGS sequence"/>
</dbReference>
<dbReference type="EMBL" id="KL197775">
    <property type="protein sequence ID" value="KDQ49751.1"/>
    <property type="molecule type" value="Genomic_DNA"/>
</dbReference>
<dbReference type="Gene3D" id="3.80.10.10">
    <property type="entry name" value="Ribonuclease Inhibitor"/>
    <property type="match status" value="1"/>
</dbReference>
<evidence type="ECO:0008006" key="3">
    <source>
        <dbReference type="Google" id="ProtNLM"/>
    </source>
</evidence>
<reference evidence="2" key="1">
    <citation type="journal article" date="2014" name="Proc. Natl. Acad. Sci. U.S.A.">
        <title>Extensive sampling of basidiomycete genomes demonstrates inadequacy of the white-rot/brown-rot paradigm for wood decay fungi.</title>
        <authorList>
            <person name="Riley R."/>
            <person name="Salamov A.A."/>
            <person name="Brown D.W."/>
            <person name="Nagy L.G."/>
            <person name="Floudas D."/>
            <person name="Held B.W."/>
            <person name="Levasseur A."/>
            <person name="Lombard V."/>
            <person name="Morin E."/>
            <person name="Otillar R."/>
            <person name="Lindquist E.A."/>
            <person name="Sun H."/>
            <person name="LaButti K.M."/>
            <person name="Schmutz J."/>
            <person name="Jabbour D."/>
            <person name="Luo H."/>
            <person name="Baker S.E."/>
            <person name="Pisabarro A.G."/>
            <person name="Walton J.D."/>
            <person name="Blanchette R.A."/>
            <person name="Henrissat B."/>
            <person name="Martin F."/>
            <person name="Cullen D."/>
            <person name="Hibbett D.S."/>
            <person name="Grigoriev I.V."/>
        </authorList>
    </citation>
    <scope>NUCLEOTIDE SEQUENCE [LARGE SCALE GENOMIC DNA]</scope>
    <source>
        <strain evidence="2">MUCL 33604</strain>
    </source>
</reference>
<keyword evidence="2" id="KW-1185">Reference proteome</keyword>
<protein>
    <recommendedName>
        <fullName evidence="3">F-box domain-containing protein</fullName>
    </recommendedName>
</protein>